<comment type="similarity">
    <text evidence="1">Belongs to the sigma-70 factor family. ECF subfamily.</text>
</comment>
<keyword evidence="3" id="KW-0731">Sigma factor</keyword>
<dbReference type="InterPro" id="IPR013324">
    <property type="entry name" value="RNA_pol_sigma_r3/r4-like"/>
</dbReference>
<feature type="domain" description="RNA polymerase sigma-70 region 2" evidence="6">
    <location>
        <begin position="24"/>
        <end position="90"/>
    </location>
</feature>
<evidence type="ECO:0000259" key="6">
    <source>
        <dbReference type="Pfam" id="PF04542"/>
    </source>
</evidence>
<reference evidence="8" key="1">
    <citation type="journal article" date="2021" name="PeerJ">
        <title>Extensive microbial diversity within the chicken gut microbiome revealed by metagenomics and culture.</title>
        <authorList>
            <person name="Gilroy R."/>
            <person name="Ravi A."/>
            <person name="Getino M."/>
            <person name="Pursley I."/>
            <person name="Horton D.L."/>
            <person name="Alikhan N.F."/>
            <person name="Baker D."/>
            <person name="Gharbi K."/>
            <person name="Hall N."/>
            <person name="Watson M."/>
            <person name="Adriaenssens E.M."/>
            <person name="Foster-Nyarko E."/>
            <person name="Jarju S."/>
            <person name="Secka A."/>
            <person name="Antonio M."/>
            <person name="Oren A."/>
            <person name="Chaudhuri R.R."/>
            <person name="La Ragione R."/>
            <person name="Hildebrand F."/>
            <person name="Pallen M.J."/>
        </authorList>
    </citation>
    <scope>NUCLEOTIDE SEQUENCE</scope>
    <source>
        <strain evidence="8">ChiHjej13B12-4958</strain>
    </source>
</reference>
<gene>
    <name evidence="8" type="ORF">H9751_11110</name>
</gene>
<evidence type="ECO:0000313" key="9">
    <source>
        <dbReference type="Proteomes" id="UP000823858"/>
    </source>
</evidence>
<keyword evidence="5" id="KW-0804">Transcription</keyword>
<dbReference type="Gene3D" id="1.10.10.10">
    <property type="entry name" value="Winged helix-like DNA-binding domain superfamily/Winged helix DNA-binding domain"/>
    <property type="match status" value="1"/>
</dbReference>
<proteinExistence type="inferred from homology"/>
<dbReference type="Gene3D" id="1.10.1740.10">
    <property type="match status" value="1"/>
</dbReference>
<evidence type="ECO:0000256" key="4">
    <source>
        <dbReference type="ARBA" id="ARBA00023125"/>
    </source>
</evidence>
<feature type="domain" description="RNA polymerase sigma factor 70 region 4 type 2" evidence="7">
    <location>
        <begin position="118"/>
        <end position="167"/>
    </location>
</feature>
<sequence length="179" mass="19629">MDITHERVLVERAQSGDEKAFAELVTDAHRRMWAVAISITGDAHDAEDAVQNAMISAWKNIGKFRPEARFSTWIYRIASNAALQVVRARKAVPDEDAGVDEVDTASPVAEQVPATIVVREALNDLDQVFKEALVLREYAGLSLEEIAAHQGVGASTVKTRLHRARTKVRENLTTAGVSL</sequence>
<evidence type="ECO:0000259" key="7">
    <source>
        <dbReference type="Pfam" id="PF08281"/>
    </source>
</evidence>
<evidence type="ECO:0000313" key="8">
    <source>
        <dbReference type="EMBL" id="HJC86064.1"/>
    </source>
</evidence>
<dbReference type="Pfam" id="PF04542">
    <property type="entry name" value="Sigma70_r2"/>
    <property type="match status" value="1"/>
</dbReference>
<evidence type="ECO:0000256" key="1">
    <source>
        <dbReference type="ARBA" id="ARBA00010641"/>
    </source>
</evidence>
<dbReference type="Pfam" id="PF08281">
    <property type="entry name" value="Sigma70_r4_2"/>
    <property type="match status" value="1"/>
</dbReference>
<dbReference type="SUPFAM" id="SSF88659">
    <property type="entry name" value="Sigma3 and sigma4 domains of RNA polymerase sigma factors"/>
    <property type="match status" value="1"/>
</dbReference>
<evidence type="ECO:0000256" key="3">
    <source>
        <dbReference type="ARBA" id="ARBA00023082"/>
    </source>
</evidence>
<dbReference type="GO" id="GO:0016987">
    <property type="term" value="F:sigma factor activity"/>
    <property type="evidence" value="ECO:0007669"/>
    <property type="project" value="UniProtKB-KW"/>
</dbReference>
<dbReference type="InterPro" id="IPR013249">
    <property type="entry name" value="RNA_pol_sigma70_r4_t2"/>
</dbReference>
<keyword evidence="2" id="KW-0805">Transcription regulation</keyword>
<dbReference type="InterPro" id="IPR036388">
    <property type="entry name" value="WH-like_DNA-bd_sf"/>
</dbReference>
<protein>
    <submittedName>
        <fullName evidence="8">Sigma-70 family RNA polymerase sigma factor</fullName>
    </submittedName>
</protein>
<reference evidence="8" key="2">
    <citation type="submission" date="2021-04" db="EMBL/GenBank/DDBJ databases">
        <authorList>
            <person name="Gilroy R."/>
        </authorList>
    </citation>
    <scope>NUCLEOTIDE SEQUENCE</scope>
    <source>
        <strain evidence="8">ChiHjej13B12-4958</strain>
    </source>
</reference>
<dbReference type="EMBL" id="DWVP01000024">
    <property type="protein sequence ID" value="HJC86064.1"/>
    <property type="molecule type" value="Genomic_DNA"/>
</dbReference>
<organism evidence="8 9">
    <name type="scientific">Candidatus Corynebacterium faecigallinarum</name>
    <dbReference type="NCBI Taxonomy" id="2838528"/>
    <lineage>
        <taxon>Bacteria</taxon>
        <taxon>Bacillati</taxon>
        <taxon>Actinomycetota</taxon>
        <taxon>Actinomycetes</taxon>
        <taxon>Mycobacteriales</taxon>
        <taxon>Corynebacteriaceae</taxon>
        <taxon>Corynebacterium</taxon>
    </lineage>
</organism>
<dbReference type="InterPro" id="IPR039425">
    <property type="entry name" value="RNA_pol_sigma-70-like"/>
</dbReference>
<comment type="caution">
    <text evidence="8">The sequence shown here is derived from an EMBL/GenBank/DDBJ whole genome shotgun (WGS) entry which is preliminary data.</text>
</comment>
<name>A0A9D2QEG8_9CORY</name>
<dbReference type="InterPro" id="IPR007627">
    <property type="entry name" value="RNA_pol_sigma70_r2"/>
</dbReference>
<dbReference type="SUPFAM" id="SSF88946">
    <property type="entry name" value="Sigma2 domain of RNA polymerase sigma factors"/>
    <property type="match status" value="1"/>
</dbReference>
<accession>A0A9D2QEG8</accession>
<dbReference type="PANTHER" id="PTHR43133:SF51">
    <property type="entry name" value="RNA POLYMERASE SIGMA FACTOR"/>
    <property type="match status" value="1"/>
</dbReference>
<dbReference type="GO" id="GO:0006352">
    <property type="term" value="P:DNA-templated transcription initiation"/>
    <property type="evidence" value="ECO:0007669"/>
    <property type="project" value="InterPro"/>
</dbReference>
<evidence type="ECO:0000256" key="5">
    <source>
        <dbReference type="ARBA" id="ARBA00023163"/>
    </source>
</evidence>
<dbReference type="CDD" id="cd06171">
    <property type="entry name" value="Sigma70_r4"/>
    <property type="match status" value="1"/>
</dbReference>
<keyword evidence="4" id="KW-0238">DNA-binding</keyword>
<dbReference type="InterPro" id="IPR013325">
    <property type="entry name" value="RNA_pol_sigma_r2"/>
</dbReference>
<dbReference type="AlphaFoldDB" id="A0A9D2QEG8"/>
<dbReference type="PANTHER" id="PTHR43133">
    <property type="entry name" value="RNA POLYMERASE ECF-TYPE SIGMA FACTO"/>
    <property type="match status" value="1"/>
</dbReference>
<dbReference type="Proteomes" id="UP000823858">
    <property type="component" value="Unassembled WGS sequence"/>
</dbReference>
<evidence type="ECO:0000256" key="2">
    <source>
        <dbReference type="ARBA" id="ARBA00023015"/>
    </source>
</evidence>
<dbReference type="GO" id="GO:0003677">
    <property type="term" value="F:DNA binding"/>
    <property type="evidence" value="ECO:0007669"/>
    <property type="project" value="UniProtKB-KW"/>
</dbReference>
<dbReference type="NCBIfam" id="TIGR02937">
    <property type="entry name" value="sigma70-ECF"/>
    <property type="match status" value="1"/>
</dbReference>
<dbReference type="InterPro" id="IPR014284">
    <property type="entry name" value="RNA_pol_sigma-70_dom"/>
</dbReference>